<reference evidence="1 2" key="2">
    <citation type="journal article" date="2014" name="FEMS Microbiol. Lett.">
        <title>Draft genomic DNA sequence of the facultatively methylotrophic bacterium Acidomonas methanolica type strain MB58.</title>
        <authorList>
            <person name="Higashiura N."/>
            <person name="Hadano H."/>
            <person name="Hirakawa H."/>
            <person name="Matsutani M."/>
            <person name="Takabe S."/>
            <person name="Matsushita K."/>
            <person name="Azuma Y."/>
        </authorList>
    </citation>
    <scope>NUCLEOTIDE SEQUENCE [LARGE SCALE GENOMIC DNA]</scope>
    <source>
        <strain evidence="1 2">MB58</strain>
    </source>
</reference>
<dbReference type="AlphaFoldDB" id="A0A023D7C1"/>
<sequence length="82" mass="9038">MDILRRLGADAGPEPAGARMIVIAWHQPPIRRCSTHARQGLHENAVAGIDIIEDIANDQDVLSGIIHCDVPDPIDHIEARFR</sequence>
<evidence type="ECO:0000313" key="1">
    <source>
        <dbReference type="EMBL" id="GAJ30058.1"/>
    </source>
</evidence>
<comment type="caution">
    <text evidence="1">The sequence shown here is derived from an EMBL/GenBank/DDBJ whole genome shotgun (WGS) entry which is preliminary data.</text>
</comment>
<gene>
    <name evidence="1" type="ORF">Amme_100_021</name>
</gene>
<organism evidence="1 2">
    <name type="scientific">Acidomonas methanolica NBRC 104435</name>
    <dbReference type="NCBI Taxonomy" id="1231351"/>
    <lineage>
        <taxon>Bacteria</taxon>
        <taxon>Pseudomonadati</taxon>
        <taxon>Pseudomonadota</taxon>
        <taxon>Alphaproteobacteria</taxon>
        <taxon>Acetobacterales</taxon>
        <taxon>Acetobacteraceae</taxon>
        <taxon>Acidomonas</taxon>
    </lineage>
</organism>
<protein>
    <submittedName>
        <fullName evidence="1">Uncharacterized protein</fullName>
    </submittedName>
</protein>
<proteinExistence type="predicted"/>
<accession>A0A023D7C1</accession>
<dbReference type="EMBL" id="BAND01000099">
    <property type="protein sequence ID" value="GAJ30058.1"/>
    <property type="molecule type" value="Genomic_DNA"/>
</dbReference>
<dbReference type="Proteomes" id="UP000019760">
    <property type="component" value="Unassembled WGS sequence"/>
</dbReference>
<reference evidence="2" key="1">
    <citation type="journal article" date="2014" name="FEMS Microbiol. Lett.">
        <title>Draft Genomic DNA Sequence of the Facultatively Methylotrophic Bacterium Acidomonas methanolica type strain MB58.</title>
        <authorList>
            <person name="Higashiura N."/>
            <person name="Hadano H."/>
            <person name="Hirakawa H."/>
            <person name="Matsutani M."/>
            <person name="Takabe S."/>
            <person name="Matsushita K."/>
            <person name="Azuma Y."/>
        </authorList>
    </citation>
    <scope>NUCLEOTIDE SEQUENCE [LARGE SCALE GENOMIC DNA]</scope>
    <source>
        <strain evidence="2">MB58</strain>
    </source>
</reference>
<evidence type="ECO:0000313" key="2">
    <source>
        <dbReference type="Proteomes" id="UP000019760"/>
    </source>
</evidence>
<keyword evidence="2" id="KW-1185">Reference proteome</keyword>
<name>A0A023D7C1_ACIMT</name>